<organism evidence="5 6">
    <name type="scientific">Phytophthora cactorum</name>
    <dbReference type="NCBI Taxonomy" id="29920"/>
    <lineage>
        <taxon>Eukaryota</taxon>
        <taxon>Sar</taxon>
        <taxon>Stramenopiles</taxon>
        <taxon>Oomycota</taxon>
        <taxon>Peronosporomycetes</taxon>
        <taxon>Peronosporales</taxon>
        <taxon>Peronosporaceae</taxon>
        <taxon>Phytophthora</taxon>
    </lineage>
</organism>
<dbReference type="OrthoDB" id="59683at2759"/>
<evidence type="ECO:0000313" key="6">
    <source>
        <dbReference type="Proteomes" id="UP000251314"/>
    </source>
</evidence>
<dbReference type="EMBL" id="RCML01000005">
    <property type="protein sequence ID" value="KAG3000035.1"/>
    <property type="molecule type" value="Genomic_DNA"/>
</dbReference>
<name>A0A329T2H2_9STRA</name>
<evidence type="ECO:0000313" key="5">
    <source>
        <dbReference type="EMBL" id="RAW42844.1"/>
    </source>
</evidence>
<gene>
    <name evidence="5" type="ORF">PC110_g913</name>
    <name evidence="1" type="ORF">PC113_g750</name>
    <name evidence="2" type="ORF">PC115_g443</name>
    <name evidence="3" type="ORF">PC117_g409</name>
    <name evidence="4" type="ORF">PC118_g528</name>
</gene>
<dbReference type="AlphaFoldDB" id="A0A329T2H2"/>
<proteinExistence type="predicted"/>
<dbReference type="Proteomes" id="UP000251314">
    <property type="component" value="Unassembled WGS sequence"/>
</dbReference>
<dbReference type="EMBL" id="RCMK01000005">
    <property type="protein sequence ID" value="KAG2955399.1"/>
    <property type="molecule type" value="Genomic_DNA"/>
</dbReference>
<dbReference type="EMBL" id="RCMG01000008">
    <property type="protein sequence ID" value="KAG2868775.1"/>
    <property type="molecule type" value="Genomic_DNA"/>
</dbReference>
<dbReference type="EMBL" id="RCMI01000005">
    <property type="protein sequence ID" value="KAG2944142.1"/>
    <property type="molecule type" value="Genomic_DNA"/>
</dbReference>
<dbReference type="Proteomes" id="UP000697107">
    <property type="component" value="Unassembled WGS sequence"/>
</dbReference>
<protein>
    <submittedName>
        <fullName evidence="5">Uncharacterized protein</fullName>
    </submittedName>
</protein>
<dbReference type="Proteomes" id="UP000774804">
    <property type="component" value="Unassembled WGS sequence"/>
</dbReference>
<accession>A0A329T2H2</accession>
<reference evidence="1" key="2">
    <citation type="submission" date="2018-10" db="EMBL/GenBank/DDBJ databases">
        <title>Effector identification in a new, highly contiguous assembly of the strawberry crown rot pathogen Phytophthora cactorum.</title>
        <authorList>
            <person name="Armitage A.D."/>
            <person name="Nellist C.F."/>
            <person name="Bates H."/>
            <person name="Vickerstaff R.J."/>
            <person name="Harrison R.J."/>
        </authorList>
    </citation>
    <scope>NUCLEOTIDE SEQUENCE</scope>
    <source>
        <strain evidence="1">15-7</strain>
        <strain evidence="2">4032</strain>
        <strain evidence="3">4040</strain>
        <strain evidence="4">P415</strain>
    </source>
</reference>
<dbReference type="Proteomes" id="UP000736787">
    <property type="component" value="Unassembled WGS sequence"/>
</dbReference>
<evidence type="ECO:0000313" key="2">
    <source>
        <dbReference type="EMBL" id="KAG2944142.1"/>
    </source>
</evidence>
<dbReference type="VEuPathDB" id="FungiDB:PC110_g913"/>
<evidence type="ECO:0000313" key="4">
    <source>
        <dbReference type="EMBL" id="KAG3000035.1"/>
    </source>
</evidence>
<comment type="caution">
    <text evidence="5">The sequence shown here is derived from an EMBL/GenBank/DDBJ whole genome shotgun (WGS) entry which is preliminary data.</text>
</comment>
<evidence type="ECO:0000313" key="3">
    <source>
        <dbReference type="EMBL" id="KAG2955399.1"/>
    </source>
</evidence>
<dbReference type="EMBL" id="MJFZ01000010">
    <property type="protein sequence ID" value="RAW42844.1"/>
    <property type="molecule type" value="Genomic_DNA"/>
</dbReference>
<dbReference type="Proteomes" id="UP000735874">
    <property type="component" value="Unassembled WGS sequence"/>
</dbReference>
<reference evidence="5 6" key="1">
    <citation type="submission" date="2018-01" db="EMBL/GenBank/DDBJ databases">
        <title>Draft genome of the strawberry crown rot pathogen Phytophthora cactorum.</title>
        <authorList>
            <person name="Armitage A.D."/>
            <person name="Lysoe E."/>
            <person name="Nellist C.F."/>
            <person name="Harrison R.J."/>
            <person name="Brurberg M.B."/>
        </authorList>
    </citation>
    <scope>NUCLEOTIDE SEQUENCE [LARGE SCALE GENOMIC DNA]</scope>
    <source>
        <strain evidence="5 6">10300</strain>
    </source>
</reference>
<evidence type="ECO:0000313" key="1">
    <source>
        <dbReference type="EMBL" id="KAG2868775.1"/>
    </source>
</evidence>
<sequence length="99" mass="11032">MGLLHDRFFREFPGVSRTREFIRHVEPFALGSCQLLSGSLSSVESICTISPDLSHLLTRALAQENNCFGVFAYLRNLYNLPKRQAITCDGQDKAADGVL</sequence>
<keyword evidence="6" id="KW-1185">Reference proteome</keyword>